<proteinExistence type="predicted"/>
<dbReference type="AlphaFoldDB" id="X0TVV4"/>
<feature type="non-terminal residue" evidence="4">
    <location>
        <position position="1"/>
    </location>
</feature>
<reference evidence="4" key="1">
    <citation type="journal article" date="2014" name="Front. Microbiol.">
        <title>High frequency of phylogenetically diverse reductive dehalogenase-homologous genes in deep subseafloor sedimentary metagenomes.</title>
        <authorList>
            <person name="Kawai M."/>
            <person name="Futagami T."/>
            <person name="Toyoda A."/>
            <person name="Takaki Y."/>
            <person name="Nishi S."/>
            <person name="Hori S."/>
            <person name="Arai W."/>
            <person name="Tsubouchi T."/>
            <person name="Morono Y."/>
            <person name="Uchiyama I."/>
            <person name="Ito T."/>
            <person name="Fujiyama A."/>
            <person name="Inagaki F."/>
            <person name="Takami H."/>
        </authorList>
    </citation>
    <scope>NUCLEOTIDE SEQUENCE</scope>
    <source>
        <strain evidence="4">Expedition CK06-06</strain>
    </source>
</reference>
<evidence type="ECO:0000256" key="2">
    <source>
        <dbReference type="ARBA" id="ARBA00022840"/>
    </source>
</evidence>
<dbReference type="PROSITE" id="PS00211">
    <property type="entry name" value="ABC_TRANSPORTER_1"/>
    <property type="match status" value="1"/>
</dbReference>
<accession>X0TVV4</accession>
<dbReference type="GO" id="GO:0016887">
    <property type="term" value="F:ATP hydrolysis activity"/>
    <property type="evidence" value="ECO:0007669"/>
    <property type="project" value="InterPro"/>
</dbReference>
<sequence>KIFIRGEEAYFKGPSDAIKRGIGMVHQHFMLIQVFTITENLILGAEPTKGISLDIKKAEEEITSLSQKYQLNIDPQAYVMDISVGMQQRAEILKLLYRGADIMIFDEPTAILTPQKVKELYKIMNFLKEGGHTIIFITHKLKEVMDISDRVTVLRDGMVVDTVETSTTNPSKLAKMMVGREVLFRVEKPKKKIGKTVLEMENVFAKNQRGLPTLRGLNLKVSEGEIVAIAGIDG</sequence>
<dbReference type="PROSITE" id="PS50893">
    <property type="entry name" value="ABC_TRANSPORTER_2"/>
    <property type="match status" value="1"/>
</dbReference>
<protein>
    <recommendedName>
        <fullName evidence="3">ABC transporter domain-containing protein</fullName>
    </recommendedName>
</protein>
<dbReference type="PANTHER" id="PTHR43790">
    <property type="entry name" value="CARBOHYDRATE TRANSPORT ATP-BINDING PROTEIN MG119-RELATED"/>
    <property type="match status" value="1"/>
</dbReference>
<evidence type="ECO:0000256" key="1">
    <source>
        <dbReference type="ARBA" id="ARBA00022741"/>
    </source>
</evidence>
<dbReference type="InterPro" id="IPR003439">
    <property type="entry name" value="ABC_transporter-like_ATP-bd"/>
</dbReference>
<evidence type="ECO:0000259" key="3">
    <source>
        <dbReference type="PROSITE" id="PS50893"/>
    </source>
</evidence>
<evidence type="ECO:0000313" key="4">
    <source>
        <dbReference type="EMBL" id="GAF97379.1"/>
    </source>
</evidence>
<feature type="non-terminal residue" evidence="4">
    <location>
        <position position="234"/>
    </location>
</feature>
<dbReference type="GO" id="GO:0005524">
    <property type="term" value="F:ATP binding"/>
    <property type="evidence" value="ECO:0007669"/>
    <property type="project" value="UniProtKB-KW"/>
</dbReference>
<dbReference type="InterPro" id="IPR017871">
    <property type="entry name" value="ABC_transporter-like_CS"/>
</dbReference>
<feature type="domain" description="ABC transporter" evidence="3">
    <location>
        <begin position="4"/>
        <end position="181"/>
    </location>
</feature>
<dbReference type="InterPro" id="IPR050107">
    <property type="entry name" value="ABC_carbohydrate_import_ATPase"/>
</dbReference>
<comment type="caution">
    <text evidence="4">The sequence shown here is derived from an EMBL/GenBank/DDBJ whole genome shotgun (WGS) entry which is preliminary data.</text>
</comment>
<organism evidence="4">
    <name type="scientific">marine sediment metagenome</name>
    <dbReference type="NCBI Taxonomy" id="412755"/>
    <lineage>
        <taxon>unclassified sequences</taxon>
        <taxon>metagenomes</taxon>
        <taxon>ecological metagenomes</taxon>
    </lineage>
</organism>
<dbReference type="PANTHER" id="PTHR43790:SF4">
    <property type="entry name" value="GUANOSINE IMPORT ATP-BINDING PROTEIN NUPO"/>
    <property type="match status" value="1"/>
</dbReference>
<dbReference type="EMBL" id="BARS01012133">
    <property type="protein sequence ID" value="GAF97379.1"/>
    <property type="molecule type" value="Genomic_DNA"/>
</dbReference>
<gene>
    <name evidence="4" type="ORF">S01H1_21766</name>
</gene>
<keyword evidence="2" id="KW-0067">ATP-binding</keyword>
<dbReference type="Gene3D" id="3.40.50.300">
    <property type="entry name" value="P-loop containing nucleotide triphosphate hydrolases"/>
    <property type="match status" value="1"/>
</dbReference>
<dbReference type="SUPFAM" id="SSF52540">
    <property type="entry name" value="P-loop containing nucleoside triphosphate hydrolases"/>
    <property type="match status" value="1"/>
</dbReference>
<dbReference type="InterPro" id="IPR027417">
    <property type="entry name" value="P-loop_NTPase"/>
</dbReference>
<keyword evidence="1" id="KW-0547">Nucleotide-binding</keyword>
<dbReference type="Pfam" id="PF00005">
    <property type="entry name" value="ABC_tran"/>
    <property type="match status" value="1"/>
</dbReference>
<name>X0TVV4_9ZZZZ</name>